<dbReference type="Proteomes" id="UP000659654">
    <property type="component" value="Unassembled WGS sequence"/>
</dbReference>
<protein>
    <submittedName>
        <fullName evidence="2">(pine wood nematode) hypothetical protein</fullName>
    </submittedName>
</protein>
<dbReference type="AlphaFoldDB" id="A0A1I7S3Y2"/>
<evidence type="ECO:0000313" key="4">
    <source>
        <dbReference type="Proteomes" id="UP000095284"/>
    </source>
</evidence>
<accession>A0A1I7S3Y2</accession>
<evidence type="ECO:0000313" key="5">
    <source>
        <dbReference type="Proteomes" id="UP000659654"/>
    </source>
</evidence>
<name>A0A1I7S3Y2_BURXY</name>
<evidence type="ECO:0000256" key="1">
    <source>
        <dbReference type="SAM" id="MobiDB-lite"/>
    </source>
</evidence>
<sequence length="97" mass="11122">MSEGVRKEVKLRRRSSSAHPLGQGSKVRPRLRKDTFIKPRYYAKDRSSPPSRSDVIPELPPSRPPPTPIFVSIRPVVYLLPPPIPQYKVQVIRIDIQ</sequence>
<dbReference type="EMBL" id="CAJFDI010000004">
    <property type="protein sequence ID" value="CAD5226971.1"/>
    <property type="molecule type" value="Genomic_DNA"/>
</dbReference>
<organism evidence="4 6">
    <name type="scientific">Bursaphelenchus xylophilus</name>
    <name type="common">Pinewood nematode worm</name>
    <name type="synonym">Aphelenchoides xylophilus</name>
    <dbReference type="NCBI Taxonomy" id="6326"/>
    <lineage>
        <taxon>Eukaryota</taxon>
        <taxon>Metazoa</taxon>
        <taxon>Ecdysozoa</taxon>
        <taxon>Nematoda</taxon>
        <taxon>Chromadorea</taxon>
        <taxon>Rhabditida</taxon>
        <taxon>Tylenchina</taxon>
        <taxon>Tylenchomorpha</taxon>
        <taxon>Aphelenchoidea</taxon>
        <taxon>Aphelenchoididae</taxon>
        <taxon>Bursaphelenchus</taxon>
    </lineage>
</organism>
<dbReference type="Proteomes" id="UP000095284">
    <property type="component" value="Unplaced"/>
</dbReference>
<feature type="compositionally biased region" description="Basic and acidic residues" evidence="1">
    <location>
        <begin position="32"/>
        <end position="47"/>
    </location>
</feature>
<dbReference type="WBParaSite" id="BXY_0771400.1">
    <property type="protein sequence ID" value="BXY_0771400.1"/>
    <property type="gene ID" value="BXY_0771400"/>
</dbReference>
<dbReference type="EMBL" id="CAJFCV020000004">
    <property type="protein sequence ID" value="CAG9116559.1"/>
    <property type="molecule type" value="Genomic_DNA"/>
</dbReference>
<keyword evidence="5" id="KW-1185">Reference proteome</keyword>
<evidence type="ECO:0000313" key="3">
    <source>
        <dbReference type="EMBL" id="CAG9116559.1"/>
    </source>
</evidence>
<reference evidence="3" key="2">
    <citation type="submission" date="2020-08" db="EMBL/GenBank/DDBJ databases">
        <authorList>
            <person name="Kikuchi T."/>
        </authorList>
    </citation>
    <scope>NUCLEOTIDE SEQUENCE</scope>
    <source>
        <strain evidence="2">Ka4C1</strain>
    </source>
</reference>
<dbReference type="Proteomes" id="UP000582659">
    <property type="component" value="Unassembled WGS sequence"/>
</dbReference>
<evidence type="ECO:0000313" key="6">
    <source>
        <dbReference type="WBParaSite" id="BXY_0771400.1"/>
    </source>
</evidence>
<evidence type="ECO:0000313" key="2">
    <source>
        <dbReference type="EMBL" id="CAD5226971.1"/>
    </source>
</evidence>
<proteinExistence type="predicted"/>
<feature type="region of interest" description="Disordered" evidence="1">
    <location>
        <begin position="1"/>
        <end position="66"/>
    </location>
</feature>
<gene>
    <name evidence="2" type="ORF">BXYJ_LOCUS9516</name>
</gene>
<reference evidence="6" key="1">
    <citation type="submission" date="2016-11" db="UniProtKB">
        <authorList>
            <consortium name="WormBaseParasite"/>
        </authorList>
    </citation>
    <scope>IDENTIFICATION</scope>
</reference>